<dbReference type="AlphaFoldDB" id="A0A3D9ZJY6"/>
<dbReference type="OrthoDB" id="3392321at2"/>
<sequence length="116" mass="12383">MSRDVIVLVPQMPDVAAVTRALEALGPDLLVDAAGDAGLTRICAPSGRPLLVIEEPIMVAVPGEVARLLDVEVAGRVSTPVWWLELRASGPDTVDLVYRFADAVVEHLGGTHWPPR</sequence>
<dbReference type="RefSeq" id="WP_116068569.1">
    <property type="nucleotide sequence ID" value="NZ_BONB01000030.1"/>
</dbReference>
<evidence type="ECO:0000313" key="2">
    <source>
        <dbReference type="Proteomes" id="UP000256913"/>
    </source>
</evidence>
<keyword evidence="2" id="KW-1185">Reference proteome</keyword>
<accession>A0A3D9ZJY6</accession>
<proteinExistence type="predicted"/>
<dbReference type="Proteomes" id="UP000256913">
    <property type="component" value="Unassembled WGS sequence"/>
</dbReference>
<evidence type="ECO:0000313" key="1">
    <source>
        <dbReference type="EMBL" id="REF97159.1"/>
    </source>
</evidence>
<organism evidence="1 2">
    <name type="scientific">Asanoa ferruginea</name>
    <dbReference type="NCBI Taxonomy" id="53367"/>
    <lineage>
        <taxon>Bacteria</taxon>
        <taxon>Bacillati</taxon>
        <taxon>Actinomycetota</taxon>
        <taxon>Actinomycetes</taxon>
        <taxon>Micromonosporales</taxon>
        <taxon>Micromonosporaceae</taxon>
        <taxon>Asanoa</taxon>
    </lineage>
</organism>
<dbReference type="EMBL" id="QUMQ01000001">
    <property type="protein sequence ID" value="REF97159.1"/>
    <property type="molecule type" value="Genomic_DNA"/>
</dbReference>
<comment type="caution">
    <text evidence="1">The sequence shown here is derived from an EMBL/GenBank/DDBJ whole genome shotgun (WGS) entry which is preliminary data.</text>
</comment>
<reference evidence="1 2" key="1">
    <citation type="submission" date="2018-08" db="EMBL/GenBank/DDBJ databases">
        <title>Sequencing the genomes of 1000 actinobacteria strains.</title>
        <authorList>
            <person name="Klenk H.-P."/>
        </authorList>
    </citation>
    <scope>NUCLEOTIDE SEQUENCE [LARGE SCALE GENOMIC DNA]</scope>
    <source>
        <strain evidence="1 2">DSM 44099</strain>
    </source>
</reference>
<gene>
    <name evidence="1" type="ORF">DFJ67_3156</name>
</gene>
<protein>
    <submittedName>
        <fullName evidence="1">Uncharacterized protein</fullName>
    </submittedName>
</protein>
<name>A0A3D9ZJY6_9ACTN</name>